<evidence type="ECO:0000313" key="2">
    <source>
        <dbReference type="Proteomes" id="UP000018747"/>
    </source>
</evidence>
<comment type="caution">
    <text evidence="1">The sequence shown here is derived from an EMBL/GenBank/DDBJ whole genome shotgun (WGS) entry which is preliminary data.</text>
</comment>
<gene>
    <name evidence="1" type="ORF">LEP1GSC062_3154</name>
</gene>
<reference evidence="1" key="1">
    <citation type="submission" date="2013-05" db="EMBL/GenBank/DDBJ databases">
        <authorList>
            <person name="Harkins D.M."/>
            <person name="Durkin A.S."/>
            <person name="Brinkac L.M."/>
            <person name="Haft D.H."/>
            <person name="Selengut J.D."/>
            <person name="Sanka R."/>
            <person name="DePew J."/>
            <person name="Purushe J."/>
            <person name="Hartskeerl R.A."/>
            <person name="Ahmed A."/>
            <person name="van der Linden H."/>
            <person name="Goris M.G.A."/>
            <person name="Vinetz J.M."/>
            <person name="Sutton G.G."/>
            <person name="Nierman W.C."/>
            <person name="Fouts D.E."/>
        </authorList>
    </citation>
    <scope>NUCLEOTIDE SEQUENCE [LARGE SCALE GENOMIC DNA]</scope>
    <source>
        <strain evidence="1">L 60</strain>
    </source>
</reference>
<protein>
    <submittedName>
        <fullName evidence="1">Uncharacterized protein</fullName>
    </submittedName>
</protein>
<dbReference type="AlphaFoldDB" id="V6ICH4"/>
<keyword evidence="2" id="KW-1185">Reference proteome</keyword>
<dbReference type="Proteomes" id="UP000018747">
    <property type="component" value="Unassembled WGS sequence"/>
</dbReference>
<accession>V6ICH4</accession>
<proteinExistence type="predicted"/>
<evidence type="ECO:0000313" key="1">
    <source>
        <dbReference type="EMBL" id="EQA61883.1"/>
    </source>
</evidence>
<sequence>MNSSLEGSVLFSLPRRWFIALIGGISDCSSELKGSFSFIRLL</sequence>
<organism evidence="1 2">
    <name type="scientific">Leptospira alexanderi serovar Manhao 3 str. L 60</name>
    <dbReference type="NCBI Taxonomy" id="1049759"/>
    <lineage>
        <taxon>Bacteria</taxon>
        <taxon>Pseudomonadati</taxon>
        <taxon>Spirochaetota</taxon>
        <taxon>Spirochaetia</taxon>
        <taxon>Leptospirales</taxon>
        <taxon>Leptospiraceae</taxon>
        <taxon>Leptospira</taxon>
    </lineage>
</organism>
<dbReference type="EMBL" id="AHMT02000044">
    <property type="protein sequence ID" value="EQA61883.1"/>
    <property type="molecule type" value="Genomic_DNA"/>
</dbReference>
<name>V6ICH4_9LEPT</name>